<name>A0A3M8DPZ6_9BACL</name>
<dbReference type="PANTHER" id="PTHR34677:SF3">
    <property type="entry name" value="BACTERIAL IG-LIKE DOMAIN-CONTAINING PROTEIN"/>
    <property type="match status" value="1"/>
</dbReference>
<protein>
    <recommendedName>
        <fullName evidence="4">SbsA Ig-like domain-containing protein</fullName>
    </recommendedName>
</protein>
<sequence>MDAAGALKANVFKSNGTGLTGTGEFSADSKTLTITLTGTSEGTYLFSVAKDTVKSSTGAFIAEYNEKVSYTDSVAPTLVGTETVNASTVKVNFSEPVKSFGTISAKLADGTDLSALVTAGASIDGNAVKFNLSNAGIPSGKAISVTFVGVTDHGDNLVSPNPVTTSFTKGINDGVAPTVTAVTPVNAKKFELKLSEQVEGLTVDDIEIGGVALVAGTDKLTQDKTDKTKYVVELSAAQQGLVTVSIAANKFTDLSGEQNAAFSKIVNFTTDSVLPTLASTSVAKKDGKEVLTLTFSEDVTVNAGAVSATAKKVVDFVTSNTTLSFNASDVKAVAGSSKEFTIELNKVTEPASAPLVQGASYTVDLPLNFVTDTAGNQNVAATAAFTFTRGTDADTKAPALDTTFDAAETGDNVASNGILVVDTNTLQVKFDKAVDGASATNAANYKVTGATVTSATLTAGNVVELKLAADSNTYTGLRSVEVSGVKSKDGVAMTTHSTKEYLKENVRPTVSSVAVTSITPDDPATTPADESASVVTLTFSEDVVAGAGDAADFDLYVKGVKVTGTTITTAVGGAKEIVVTIAGKALSEQDFANGVTLKAKATADIADTNGNKANITTAIPVNL</sequence>
<dbReference type="EMBL" id="RHHU01000002">
    <property type="protein sequence ID" value="RNB90200.1"/>
    <property type="molecule type" value="Genomic_DNA"/>
</dbReference>
<organism evidence="2 3">
    <name type="scientific">Brevibacillus nitrificans</name>
    <dbReference type="NCBI Taxonomy" id="651560"/>
    <lineage>
        <taxon>Bacteria</taxon>
        <taxon>Bacillati</taxon>
        <taxon>Bacillota</taxon>
        <taxon>Bacilli</taxon>
        <taxon>Bacillales</taxon>
        <taxon>Paenibacillaceae</taxon>
        <taxon>Brevibacillus</taxon>
    </lineage>
</organism>
<dbReference type="Gene3D" id="2.60.40.1220">
    <property type="match status" value="2"/>
</dbReference>
<reference evidence="2 3" key="1">
    <citation type="submission" date="2018-10" db="EMBL/GenBank/DDBJ databases">
        <title>Phylogenomics of Brevibacillus.</title>
        <authorList>
            <person name="Dunlap C."/>
        </authorList>
    </citation>
    <scope>NUCLEOTIDE SEQUENCE [LARGE SCALE GENOMIC DNA]</scope>
    <source>
        <strain evidence="2 3">JCM 15774</strain>
    </source>
</reference>
<dbReference type="InterPro" id="IPR014755">
    <property type="entry name" value="Cu-Rt/internalin_Ig-like"/>
</dbReference>
<gene>
    <name evidence="2" type="ORF">EDM59_01785</name>
</gene>
<evidence type="ECO:0000313" key="3">
    <source>
        <dbReference type="Proteomes" id="UP000269573"/>
    </source>
</evidence>
<evidence type="ECO:0000313" key="2">
    <source>
        <dbReference type="EMBL" id="RNB90200.1"/>
    </source>
</evidence>
<dbReference type="Proteomes" id="UP000269573">
    <property type="component" value="Unassembled WGS sequence"/>
</dbReference>
<accession>A0A3M8DPZ6</accession>
<comment type="caution">
    <text evidence="2">The sequence shown here is derived from an EMBL/GenBank/DDBJ whole genome shotgun (WGS) entry which is preliminary data.</text>
</comment>
<proteinExistence type="predicted"/>
<dbReference type="RefSeq" id="WP_122922066.1">
    <property type="nucleotide sequence ID" value="NZ_RHHU01000002.1"/>
</dbReference>
<keyword evidence="3" id="KW-1185">Reference proteome</keyword>
<dbReference type="PANTHER" id="PTHR34677">
    <property type="match status" value="1"/>
</dbReference>
<dbReference type="AlphaFoldDB" id="A0A3M8DPZ6"/>
<evidence type="ECO:0000256" key="1">
    <source>
        <dbReference type="ARBA" id="ARBA00022729"/>
    </source>
</evidence>
<evidence type="ECO:0008006" key="4">
    <source>
        <dbReference type="Google" id="ProtNLM"/>
    </source>
</evidence>
<keyword evidence="1" id="KW-0732">Signal</keyword>